<comment type="caution">
    <text evidence="1">The sequence shown here is derived from an EMBL/GenBank/DDBJ whole genome shotgun (WGS) entry which is preliminary data.</text>
</comment>
<dbReference type="Pfam" id="PF05630">
    <property type="entry name" value="NPP1"/>
    <property type="match status" value="1"/>
</dbReference>
<dbReference type="PIRSF" id="PIRSF029958">
    <property type="entry name" value="Necrosis-inducing_protein"/>
    <property type="match status" value="1"/>
</dbReference>
<organism evidence="1 2">
    <name type="scientific">Pseudoalteromonas aurantia 208</name>
    <dbReference type="NCBI Taxonomy" id="1314867"/>
    <lineage>
        <taxon>Bacteria</taxon>
        <taxon>Pseudomonadati</taxon>
        <taxon>Pseudomonadota</taxon>
        <taxon>Gammaproteobacteria</taxon>
        <taxon>Alteromonadales</taxon>
        <taxon>Pseudoalteromonadaceae</taxon>
        <taxon>Pseudoalteromonas</taxon>
    </lineage>
</organism>
<keyword evidence="2" id="KW-1185">Reference proteome</keyword>
<dbReference type="InterPro" id="IPR008701">
    <property type="entry name" value="NPP1"/>
</dbReference>
<proteinExistence type="predicted"/>
<gene>
    <name evidence="1" type="ORF">PAUR_a2907</name>
</gene>
<dbReference type="Proteomes" id="UP000615755">
    <property type="component" value="Unassembled WGS sequence"/>
</dbReference>
<sequence>MTTLLKPHTLTNMFFLFPLAFLISPISIANDFVALAEALPEDYVINNTEPVFDFDTDGCLPSSGISNEGIQNTGLKTSQGLGTNCRALSFLNTSNTFHRYACHETVNGKFCGHFYALYFKKDQIFPFFGGGHRHDWEYAAIWTHDSIVTHGSYSAHGKLVTKIASELPFENGHLKIVYHKDGILTHALRFAKSTEYAENEYNRFVTPTIVSWYEIQSDGLNNAAFRERLNRFDYGSATLPIKDSRFLTNLNKFKPAHYPDFAQSDLN</sequence>
<accession>A0ABR9EDQ2</accession>
<protein>
    <recommendedName>
        <fullName evidence="3">Sugar-binding protein</fullName>
    </recommendedName>
</protein>
<name>A0ABR9EDQ2_9GAMM</name>
<evidence type="ECO:0000313" key="1">
    <source>
        <dbReference type="EMBL" id="MBE0369120.1"/>
    </source>
</evidence>
<evidence type="ECO:0008006" key="3">
    <source>
        <dbReference type="Google" id="ProtNLM"/>
    </source>
</evidence>
<dbReference type="EMBL" id="AQGV01000012">
    <property type="protein sequence ID" value="MBE0369120.1"/>
    <property type="molecule type" value="Genomic_DNA"/>
</dbReference>
<dbReference type="PANTHER" id="PTHR33657">
    <property type="entry name" value="DOMAIN PROTEIN, PUTATIVE (AFU_ORTHOLOGUE AFUA_5G00600)-RELATED"/>
    <property type="match status" value="1"/>
</dbReference>
<dbReference type="PANTHER" id="PTHR33657:SF6">
    <property type="entry name" value="SECRETED PROTEIN"/>
    <property type="match status" value="1"/>
</dbReference>
<reference evidence="1 2" key="1">
    <citation type="submission" date="2015-03" db="EMBL/GenBank/DDBJ databases">
        <title>Genome sequence of Pseudoalteromonas aurantia.</title>
        <authorList>
            <person name="Xie B.-B."/>
            <person name="Rong J.-C."/>
            <person name="Qin Q.-L."/>
            <person name="Zhang Y.-Z."/>
        </authorList>
    </citation>
    <scope>NUCLEOTIDE SEQUENCE [LARGE SCALE GENOMIC DNA]</scope>
    <source>
        <strain evidence="1 2">208</strain>
    </source>
</reference>
<dbReference type="RefSeq" id="WP_192508297.1">
    <property type="nucleotide sequence ID" value="NZ_AQGV01000012.1"/>
</dbReference>
<evidence type="ECO:0000313" key="2">
    <source>
        <dbReference type="Proteomes" id="UP000615755"/>
    </source>
</evidence>